<dbReference type="Pfam" id="PF13365">
    <property type="entry name" value="Trypsin_2"/>
    <property type="match status" value="1"/>
</dbReference>
<dbReference type="EMBL" id="UFQS01000369">
    <property type="protein sequence ID" value="SSX03250.1"/>
    <property type="molecule type" value="Genomic_DNA"/>
</dbReference>
<name>A0A336KQM7_CULSO</name>
<dbReference type="InterPro" id="IPR039245">
    <property type="entry name" value="TYSND1/DEG15"/>
</dbReference>
<dbReference type="VEuPathDB" id="VectorBase:CSON009348"/>
<dbReference type="InterPro" id="IPR043504">
    <property type="entry name" value="Peptidase_S1_PA_chymotrypsin"/>
</dbReference>
<keyword evidence="1" id="KW-0645">Protease</keyword>
<reference evidence="3" key="2">
    <citation type="submission" date="2018-07" db="EMBL/GenBank/DDBJ databases">
        <authorList>
            <person name="Quirk P.G."/>
            <person name="Krulwich T.A."/>
        </authorList>
    </citation>
    <scope>NUCLEOTIDE SEQUENCE</scope>
</reference>
<gene>
    <name evidence="2" type="primary">CSON009348</name>
</gene>
<comment type="subcellular location">
    <subcellularLocation>
        <location evidence="1">Peroxisome</location>
    </subcellularLocation>
</comment>
<organism evidence="2">
    <name type="scientific">Culicoides sonorensis</name>
    <name type="common">Biting midge</name>
    <dbReference type="NCBI Taxonomy" id="179676"/>
    <lineage>
        <taxon>Eukaryota</taxon>
        <taxon>Metazoa</taxon>
        <taxon>Ecdysozoa</taxon>
        <taxon>Arthropoda</taxon>
        <taxon>Hexapoda</taxon>
        <taxon>Insecta</taxon>
        <taxon>Pterygota</taxon>
        <taxon>Neoptera</taxon>
        <taxon>Endopterygota</taxon>
        <taxon>Diptera</taxon>
        <taxon>Nematocera</taxon>
        <taxon>Chironomoidea</taxon>
        <taxon>Ceratopogonidae</taxon>
        <taxon>Ceratopogoninae</taxon>
        <taxon>Culicoides</taxon>
        <taxon>Monoculicoides</taxon>
    </lineage>
</organism>
<dbReference type="SUPFAM" id="SSF50494">
    <property type="entry name" value="Trypsin-like serine proteases"/>
    <property type="match status" value="1"/>
</dbReference>
<dbReference type="AlphaFoldDB" id="A0A336KQM7"/>
<accession>A0A336KQM7</accession>
<evidence type="ECO:0000313" key="2">
    <source>
        <dbReference type="EMBL" id="SSX03250.1"/>
    </source>
</evidence>
<keyword evidence="1" id="KW-0576">Peroxisome</keyword>
<dbReference type="Gene3D" id="2.40.10.10">
    <property type="entry name" value="Trypsin-like serine proteases"/>
    <property type="match status" value="2"/>
</dbReference>
<comment type="similarity">
    <text evidence="1">Belongs to the peptidase S1B family.</text>
</comment>
<dbReference type="GO" id="GO:0016485">
    <property type="term" value="P:protein processing"/>
    <property type="evidence" value="ECO:0007669"/>
    <property type="project" value="InterPro"/>
</dbReference>
<reference evidence="2" key="1">
    <citation type="submission" date="2018-04" db="EMBL/GenBank/DDBJ databases">
        <authorList>
            <person name="Go L.Y."/>
            <person name="Mitchell J.A."/>
        </authorList>
    </citation>
    <scope>NUCLEOTIDE SEQUENCE</scope>
    <source>
        <tissue evidence="2">Whole organism</tissue>
    </source>
</reference>
<dbReference type="GO" id="GO:0004252">
    <property type="term" value="F:serine-type endopeptidase activity"/>
    <property type="evidence" value="ECO:0007669"/>
    <property type="project" value="InterPro"/>
</dbReference>
<comment type="PTM">
    <text evidence="1">The full-lengh TYSND1 is the active the proteolytic processing of PTS1- and PTS2-proteins and in self-cleavage, and intermolecular self-cleavage of TYSND1 down-regulates its protease activity.</text>
</comment>
<comment type="function">
    <text evidence="1">Peroxisomal protease that mediates both the removal of the leader peptide from proteins containing a PTS2 target sequence and processes several PTS1-containing proteins. Catalyzes the processing of PTS1-proteins involved in the peroxisomal beta-oxidation of fatty acids.</text>
</comment>
<sequence length="861" mass="95692">MYDINHCSVNYLHESRGHSGILFGVHYIITSAGQLLGMNCKNKNCLDVIERLANHELLDFEGIKGAFTNFNGLKITYEDPKIPGKLITVPGQIRFLFSSRNSQSVLQKILNGFKLQTNLELNTSQLSTILSSFALITLNVSQNSLESKSEIEGVIMRHCGMQAKFMKGDQIYTKTTPFGHDSFFETKNHGIISNILDETKSVMILSMPLCPGSEGGKMYDINHCSVNYLHESRGHSGILFGEHHIITSVGQLLGMNCKNKNCLDVIERLANHELLDFEGIKGAFTNFSGLKITYEDPKNPGKLISVPGQIRFLFTSRNSQSVLQKILNGFKLQTNLELNTSQLSTILSSFALITLNVSQNSLESKSEIEGVIMRHSGMQAKFMKGDQIYTKTTPFGHDSFFETKNHGIISNILDETKSVMILSMPLCPGSEGDAFNNIHSKDNVQLTIGLRFDELLNELAQKNPFKFPEIAYVPLKRSLIDVPCRNKLENSVVLVDTGSNWGCGVFVTFFGNKFILTCSHVIHQAPSIEIIWANGNFSPEIIYKNENISSAYDIALLGIPSHVKIPKENFAPLAKYWLSVGTKVFCVGFPLFSSLANRSNFSPSIFDGHVTKYSTGILWTDAQVQAGQSGGPIFDAVGHLIGICVSNTRDEMNSKVFPHTNMAIPVCDIYRILERYFEVNDKRVLEELKVSDEIQRKWNLEPHPFTNSFTGDDSFAFLGWRLWSSLSDYLDSIGMSSNALIKLMEWASVTLFSGSEHSSHISHLNVSFSLSSRLDASDKGSPSGVSFILFSTNSSSSKGSSLISISSRNSTSGSNFTRIPGSFSKFVSISGSGSVFRMISVLFDIERYFSQVWRWASNSFK</sequence>
<proteinExistence type="inferred from homology"/>
<dbReference type="EC" id="3.4.21.-" evidence="1"/>
<dbReference type="PANTHER" id="PTHR21004:SF0">
    <property type="entry name" value="PEROXISOMAL LEADER PEPTIDE-PROCESSING PROTEASE"/>
    <property type="match status" value="1"/>
</dbReference>
<protein>
    <recommendedName>
        <fullName evidence="1">Peroxisomal leader peptide-processing protease</fullName>
        <ecNumber evidence="1">3.4.21.-</ecNumber>
    </recommendedName>
</protein>
<evidence type="ECO:0000313" key="3">
    <source>
        <dbReference type="EMBL" id="SSX23616.1"/>
    </source>
</evidence>
<keyword evidence="1" id="KW-0378">Hydrolase</keyword>
<dbReference type="PANTHER" id="PTHR21004">
    <property type="entry name" value="SERINE PROTEASE-RELATED"/>
    <property type="match status" value="1"/>
</dbReference>
<evidence type="ECO:0000256" key="1">
    <source>
        <dbReference type="PIRNR" id="PIRNR037989"/>
    </source>
</evidence>
<dbReference type="InterPro" id="IPR009003">
    <property type="entry name" value="Peptidase_S1_PA"/>
</dbReference>
<dbReference type="EMBL" id="UFQT01000369">
    <property type="protein sequence ID" value="SSX23616.1"/>
    <property type="molecule type" value="Genomic_DNA"/>
</dbReference>
<dbReference type="GO" id="GO:0005777">
    <property type="term" value="C:peroxisome"/>
    <property type="evidence" value="ECO:0007669"/>
    <property type="project" value="UniProtKB-SubCell"/>
</dbReference>
<dbReference type="GO" id="GO:0031998">
    <property type="term" value="P:regulation of fatty acid beta-oxidation"/>
    <property type="evidence" value="ECO:0007669"/>
    <property type="project" value="TreeGrafter"/>
</dbReference>
<keyword evidence="1" id="KW-0720">Serine protease</keyword>